<dbReference type="GO" id="GO:0019934">
    <property type="term" value="P:cGMP-mediated signaling"/>
    <property type="evidence" value="ECO:0007669"/>
    <property type="project" value="TreeGrafter"/>
</dbReference>
<dbReference type="Gene3D" id="3.90.1520.10">
    <property type="entry name" value="H-NOX domain"/>
    <property type="match status" value="1"/>
</dbReference>
<dbReference type="InterPro" id="IPR011644">
    <property type="entry name" value="Heme_NO-bd"/>
</dbReference>
<dbReference type="AlphaFoldDB" id="A0A183M5I3"/>
<dbReference type="EMBL" id="UZAI01006283">
    <property type="protein sequence ID" value="VDO94691.1"/>
    <property type="molecule type" value="Genomic_DNA"/>
</dbReference>
<proteinExistence type="predicted"/>
<dbReference type="PANTHER" id="PTHR45655">
    <property type="entry name" value="GUANYLATE CYCLASE SOLUBLE SUBUNIT BETA-2"/>
    <property type="match status" value="1"/>
</dbReference>
<feature type="non-terminal residue" evidence="2">
    <location>
        <position position="253"/>
    </location>
</feature>
<dbReference type="GO" id="GO:0070482">
    <property type="term" value="P:response to oxygen levels"/>
    <property type="evidence" value="ECO:0007669"/>
    <property type="project" value="TreeGrafter"/>
</dbReference>
<dbReference type="SUPFAM" id="SSF111126">
    <property type="entry name" value="Ligand-binding domain in the NO signalling and Golgi transport"/>
    <property type="match status" value="1"/>
</dbReference>
<name>A0A183M5I3_9TREM</name>
<feature type="compositionally biased region" description="Low complexity" evidence="1">
    <location>
        <begin position="160"/>
        <end position="173"/>
    </location>
</feature>
<evidence type="ECO:0000313" key="2">
    <source>
        <dbReference type="EMBL" id="VDO94691.1"/>
    </source>
</evidence>
<feature type="region of interest" description="Disordered" evidence="1">
    <location>
        <begin position="150"/>
        <end position="173"/>
    </location>
</feature>
<gene>
    <name evidence="2" type="ORF">SMRZ_LOCUS11308</name>
</gene>
<dbReference type="PANTHER" id="PTHR45655:SF13">
    <property type="entry name" value="SOLUBLE GUANYLATE CYCLASE GCY-32-RELATED"/>
    <property type="match status" value="1"/>
</dbReference>
<dbReference type="GO" id="GO:0008074">
    <property type="term" value="C:guanylate cyclase complex, soluble"/>
    <property type="evidence" value="ECO:0007669"/>
    <property type="project" value="TreeGrafter"/>
</dbReference>
<organism evidence="2 3">
    <name type="scientific">Schistosoma margrebowiei</name>
    <dbReference type="NCBI Taxonomy" id="48269"/>
    <lineage>
        <taxon>Eukaryota</taxon>
        <taxon>Metazoa</taxon>
        <taxon>Spiralia</taxon>
        <taxon>Lophotrochozoa</taxon>
        <taxon>Platyhelminthes</taxon>
        <taxon>Trematoda</taxon>
        <taxon>Digenea</taxon>
        <taxon>Strigeidida</taxon>
        <taxon>Schistosomatoidea</taxon>
        <taxon>Schistosomatidae</taxon>
        <taxon>Schistosoma</taxon>
    </lineage>
</organism>
<evidence type="ECO:0000313" key="3">
    <source>
        <dbReference type="Proteomes" id="UP000277204"/>
    </source>
</evidence>
<evidence type="ECO:0000256" key="1">
    <source>
        <dbReference type="SAM" id="MobiDB-lite"/>
    </source>
</evidence>
<dbReference type="Pfam" id="PF07700">
    <property type="entry name" value="HNOB"/>
    <property type="match status" value="1"/>
</dbReference>
<dbReference type="STRING" id="48269.A0A183M5I3"/>
<dbReference type="InterPro" id="IPR038158">
    <property type="entry name" value="H-NOX_domain_sf"/>
</dbReference>
<sequence length="253" mass="29453">MLYHVINKEKIFQTNQTYQEDLYEKLINYLSKLINKSINDLYYENGQYFIQFLIDSGYITLLKVMGKDFIDFLNNLNEIHKQIKYIYPYIKSPLFTIIKIENDYSLYLLYCTKRKYFTNFVKGQLIHVAKLIYNLNIQVELIHQKNGNLVTSSSSPPPSSSSAPLPSSSTTPPLSSSMFIESYFKIYCFNGRLQMKEYLPNIKSLCISNDIIQSNINSNELHSLLPFYIIINQNLIIMKVGEAIQRICDNLIG</sequence>
<dbReference type="GO" id="GO:0020037">
    <property type="term" value="F:heme binding"/>
    <property type="evidence" value="ECO:0007669"/>
    <property type="project" value="InterPro"/>
</dbReference>
<protein>
    <submittedName>
        <fullName evidence="2">Uncharacterized protein</fullName>
    </submittedName>
</protein>
<accession>A0A183M5I3</accession>
<dbReference type="InterPro" id="IPR024096">
    <property type="entry name" value="NO_sig/Golgi_transp_ligand-bd"/>
</dbReference>
<reference evidence="2 3" key="1">
    <citation type="submission" date="2018-11" db="EMBL/GenBank/DDBJ databases">
        <authorList>
            <consortium name="Pathogen Informatics"/>
        </authorList>
    </citation>
    <scope>NUCLEOTIDE SEQUENCE [LARGE SCALE GENOMIC DNA]</scope>
    <source>
        <strain evidence="2 3">Zambia</strain>
    </source>
</reference>
<dbReference type="GO" id="GO:0004383">
    <property type="term" value="F:guanylate cyclase activity"/>
    <property type="evidence" value="ECO:0007669"/>
    <property type="project" value="TreeGrafter"/>
</dbReference>
<keyword evidence="3" id="KW-1185">Reference proteome</keyword>
<dbReference type="Proteomes" id="UP000277204">
    <property type="component" value="Unassembled WGS sequence"/>
</dbReference>